<dbReference type="AlphaFoldDB" id="A0A1U9KLS7"/>
<evidence type="ECO:0000313" key="2">
    <source>
        <dbReference type="EMBL" id="AQS86746.1"/>
    </source>
</evidence>
<name>A0A1U9KLS7_9PROT</name>
<protein>
    <submittedName>
        <fullName evidence="2">Uncharacterized protein</fullName>
    </submittedName>
</protein>
<dbReference type="RefSeq" id="WP_077805709.1">
    <property type="nucleotide sequence ID" value="NZ_BJXS01000010.1"/>
</dbReference>
<dbReference type="InterPro" id="IPR000253">
    <property type="entry name" value="FHA_dom"/>
</dbReference>
<dbReference type="CDD" id="cd00060">
    <property type="entry name" value="FHA"/>
    <property type="match status" value="1"/>
</dbReference>
<dbReference type="EMBL" id="CP014691">
    <property type="protein sequence ID" value="AQS86746.1"/>
    <property type="molecule type" value="Genomic_DNA"/>
</dbReference>
<dbReference type="KEGG" id="nch:A0U93_00895"/>
<gene>
    <name evidence="2" type="ORF">A0U93_00895</name>
</gene>
<organism evidence="2 3">
    <name type="scientific">Neoasaia chiangmaiensis</name>
    <dbReference type="NCBI Taxonomy" id="320497"/>
    <lineage>
        <taxon>Bacteria</taxon>
        <taxon>Pseudomonadati</taxon>
        <taxon>Pseudomonadota</taxon>
        <taxon>Alphaproteobacteria</taxon>
        <taxon>Acetobacterales</taxon>
        <taxon>Acetobacteraceae</taxon>
        <taxon>Neoasaia</taxon>
    </lineage>
</organism>
<evidence type="ECO:0000313" key="3">
    <source>
        <dbReference type="Proteomes" id="UP000188604"/>
    </source>
</evidence>
<dbReference type="Gene3D" id="2.60.200.20">
    <property type="match status" value="1"/>
</dbReference>
<proteinExistence type="predicted"/>
<dbReference type="InterPro" id="IPR008984">
    <property type="entry name" value="SMAD_FHA_dom_sf"/>
</dbReference>
<dbReference type="Pfam" id="PF00498">
    <property type="entry name" value="FHA"/>
    <property type="match status" value="1"/>
</dbReference>
<keyword evidence="3" id="KW-1185">Reference proteome</keyword>
<dbReference type="PROSITE" id="PS50006">
    <property type="entry name" value="FHA_DOMAIN"/>
    <property type="match status" value="1"/>
</dbReference>
<dbReference type="Proteomes" id="UP000188604">
    <property type="component" value="Chromosome"/>
</dbReference>
<dbReference type="OrthoDB" id="273564at2"/>
<evidence type="ECO:0000256" key="1">
    <source>
        <dbReference type="SAM" id="MobiDB-lite"/>
    </source>
</evidence>
<dbReference type="InterPro" id="IPR046883">
    <property type="entry name" value="T6SS_FHA_C"/>
</dbReference>
<dbReference type="Pfam" id="PF20232">
    <property type="entry name" value="T6SS_FHA_C"/>
    <property type="match status" value="1"/>
</dbReference>
<feature type="compositionally biased region" description="Basic and acidic residues" evidence="1">
    <location>
        <begin position="139"/>
        <end position="149"/>
    </location>
</feature>
<reference evidence="2 3" key="1">
    <citation type="submission" date="2016-03" db="EMBL/GenBank/DDBJ databases">
        <title>Acetic acid bacteria sequencing.</title>
        <authorList>
            <person name="Brandt J."/>
            <person name="Jakob F."/>
            <person name="Vogel R.F."/>
        </authorList>
    </citation>
    <scope>NUCLEOTIDE SEQUENCE [LARGE SCALE GENOMIC DNA]</scope>
    <source>
        <strain evidence="2 3">NBRC 101099</strain>
    </source>
</reference>
<dbReference type="SMART" id="SM00240">
    <property type="entry name" value="FHA"/>
    <property type="match status" value="1"/>
</dbReference>
<feature type="region of interest" description="Disordered" evidence="1">
    <location>
        <begin position="131"/>
        <end position="167"/>
    </location>
</feature>
<dbReference type="STRING" id="320497.A0U93_00895"/>
<dbReference type="SUPFAM" id="SSF49879">
    <property type="entry name" value="SMAD/FHA domain"/>
    <property type="match status" value="1"/>
</dbReference>
<sequence>MTSLILSLTCAPGGIPLETRQIDADRYSLGRDPDNDWILFDPTCQVSRHHCRIVREGDDWLFADLSRNGTRHEVGHASGMTCDEVGSHRLASGDRLHLGDYEIAVTVQEEESSFRIMPLPDFIADLRSNFAARPPTSREPGRTRARSETRLSSSARGTEARSPQRGDPLLELLGLEGTDLPLGRRSVVLYRLGASLSAAVHGLRRMARPGRAAEKGEDFRLLDESQPIPKVLRAIAGMDKSVIASPEQIIGQAFDDLHRHQLCLSLAYRRCMKEMLHALDPEEASPSSVREGGQGRRTLSLSFLKRRHRRVSENFDRIVEASFARHYREEWERLDSGRDAAGRD</sequence>
<accession>A0A1U9KLS7</accession>